<accession>A0A7H0H9V2</accession>
<dbReference type="EMBL" id="CP060789">
    <property type="protein sequence ID" value="QNP57318.1"/>
    <property type="molecule type" value="Genomic_DNA"/>
</dbReference>
<keyword evidence="5" id="KW-1185">Reference proteome</keyword>
<keyword evidence="3" id="KW-0732">Signal</keyword>
<feature type="transmembrane region" description="Helical" evidence="2">
    <location>
        <begin position="290"/>
        <end position="312"/>
    </location>
</feature>
<name>A0A7H0H9V2_9ACTN</name>
<dbReference type="KEGG" id="tdf:H9L22_08860"/>
<evidence type="ECO:0000256" key="2">
    <source>
        <dbReference type="SAM" id="Phobius"/>
    </source>
</evidence>
<dbReference type="AlphaFoldDB" id="A0A7H0H9V2"/>
<feature type="transmembrane region" description="Helical" evidence="2">
    <location>
        <begin position="252"/>
        <end position="278"/>
    </location>
</feature>
<organism evidence="4 5">
    <name type="scientific">Tessaracoccus defluvii</name>
    <dbReference type="NCBI Taxonomy" id="1285901"/>
    <lineage>
        <taxon>Bacteria</taxon>
        <taxon>Bacillati</taxon>
        <taxon>Actinomycetota</taxon>
        <taxon>Actinomycetes</taxon>
        <taxon>Propionibacteriales</taxon>
        <taxon>Propionibacteriaceae</taxon>
        <taxon>Tessaracoccus</taxon>
    </lineage>
</organism>
<evidence type="ECO:0000313" key="5">
    <source>
        <dbReference type="Proteomes" id="UP000516117"/>
    </source>
</evidence>
<dbReference type="RefSeq" id="WP_187722407.1">
    <property type="nucleotide sequence ID" value="NZ_CP060789.1"/>
</dbReference>
<feature type="transmembrane region" description="Helical" evidence="2">
    <location>
        <begin position="220"/>
        <end position="240"/>
    </location>
</feature>
<keyword evidence="2" id="KW-0472">Membrane</keyword>
<keyword evidence="2" id="KW-0812">Transmembrane</keyword>
<gene>
    <name evidence="4" type="ORF">H9L22_08860</name>
</gene>
<evidence type="ECO:0000256" key="3">
    <source>
        <dbReference type="SAM" id="SignalP"/>
    </source>
</evidence>
<feature type="chain" id="PRO_5028870909" evidence="3">
    <location>
        <begin position="24"/>
        <end position="348"/>
    </location>
</feature>
<sequence>MSIVPLGLTLLLVFVALPVASFAARQAAHQDTEPDDTGRVWVDGEPLVLRVAGVFGGSYVAGVIALGLTTGTLTLQLIAGAVAVGGIAGLLGASRGVDFDPTRAWPRWLRAVPRAMGAALLTVLAGSAALVAIAAWGGRERIATIVDSLDGGVAGLVLLAALHIAYLPNLVLAAASWALGAGITLGDGSSVTVTATDVGLLPAIPAMGLVPEPGLASPALLWWLLLGVVAGAIAAVAVALARPRARFDETSLVGGLAGVAAGLLTAVACLLAAGGLGSDRLAHIGAKVEILIFAPTILGLSGMAVGLAIGLIRRPPRPVVAGGAEKDADSGDDPETLPDGSGAGAPTA</sequence>
<feature type="transmembrane region" description="Helical" evidence="2">
    <location>
        <begin position="115"/>
        <end position="137"/>
    </location>
</feature>
<proteinExistence type="predicted"/>
<reference evidence="4 5" key="1">
    <citation type="submission" date="2020-08" db="EMBL/GenBank/DDBJ databases">
        <title>Genome sequence of Tessaracoccus defluvii JCM 17540T.</title>
        <authorList>
            <person name="Hyun D.-W."/>
            <person name="Bae J.-W."/>
        </authorList>
    </citation>
    <scope>NUCLEOTIDE SEQUENCE [LARGE SCALE GENOMIC DNA]</scope>
    <source>
        <strain evidence="4 5">JCM 17540</strain>
    </source>
</reference>
<evidence type="ECO:0000256" key="1">
    <source>
        <dbReference type="SAM" id="MobiDB-lite"/>
    </source>
</evidence>
<feature type="region of interest" description="Disordered" evidence="1">
    <location>
        <begin position="317"/>
        <end position="348"/>
    </location>
</feature>
<evidence type="ECO:0000313" key="4">
    <source>
        <dbReference type="EMBL" id="QNP57318.1"/>
    </source>
</evidence>
<dbReference type="InterPro" id="IPR045931">
    <property type="entry name" value="DUF6350"/>
</dbReference>
<keyword evidence="2" id="KW-1133">Transmembrane helix</keyword>
<feature type="transmembrane region" description="Helical" evidence="2">
    <location>
        <begin position="149"/>
        <end position="167"/>
    </location>
</feature>
<feature type="transmembrane region" description="Helical" evidence="2">
    <location>
        <begin position="75"/>
        <end position="95"/>
    </location>
</feature>
<protein>
    <submittedName>
        <fullName evidence="4">Uncharacterized protein</fullName>
    </submittedName>
</protein>
<feature type="signal peptide" evidence="3">
    <location>
        <begin position="1"/>
        <end position="23"/>
    </location>
</feature>
<feature type="transmembrane region" description="Helical" evidence="2">
    <location>
        <begin position="47"/>
        <end position="68"/>
    </location>
</feature>
<dbReference type="Proteomes" id="UP000516117">
    <property type="component" value="Chromosome"/>
</dbReference>
<dbReference type="Pfam" id="PF19877">
    <property type="entry name" value="DUF6350"/>
    <property type="match status" value="1"/>
</dbReference>